<dbReference type="SUPFAM" id="SSF51735">
    <property type="entry name" value="NAD(P)-binding Rossmann-fold domains"/>
    <property type="match status" value="1"/>
</dbReference>
<dbReference type="Proteomes" id="UP001172673">
    <property type="component" value="Unassembled WGS sequence"/>
</dbReference>
<evidence type="ECO:0000256" key="3">
    <source>
        <dbReference type="ARBA" id="ARBA00023027"/>
    </source>
</evidence>
<evidence type="ECO:0000313" key="7">
    <source>
        <dbReference type="EMBL" id="KAJ9616876.1"/>
    </source>
</evidence>
<dbReference type="Pfam" id="PF00389">
    <property type="entry name" value="2-Hacid_dh"/>
    <property type="match status" value="1"/>
</dbReference>
<dbReference type="FunFam" id="3.40.50.720:FF:000203">
    <property type="entry name" value="D-3-phosphoglycerate dehydrogenase (SerA)"/>
    <property type="match status" value="1"/>
</dbReference>
<keyword evidence="8" id="KW-1185">Reference proteome</keyword>
<dbReference type="InterPro" id="IPR006140">
    <property type="entry name" value="D-isomer_DH_NAD-bd"/>
</dbReference>
<keyword evidence="3" id="KW-0520">NAD</keyword>
<dbReference type="EMBL" id="JAPDRK010000001">
    <property type="protein sequence ID" value="KAJ9616876.1"/>
    <property type="molecule type" value="Genomic_DNA"/>
</dbReference>
<reference evidence="7" key="1">
    <citation type="submission" date="2022-10" db="EMBL/GenBank/DDBJ databases">
        <title>Culturing micro-colonial fungi from biological soil crusts in the Mojave desert and describing Neophaeococcomyces mojavensis, and introducing the new genera and species Taxawa tesnikishii.</title>
        <authorList>
            <person name="Kurbessoian T."/>
            <person name="Stajich J.E."/>
        </authorList>
    </citation>
    <scope>NUCLEOTIDE SEQUENCE</scope>
    <source>
        <strain evidence="7">TK_41</strain>
    </source>
</reference>
<evidence type="ECO:0000256" key="4">
    <source>
        <dbReference type="RuleBase" id="RU003719"/>
    </source>
</evidence>
<evidence type="ECO:0000256" key="1">
    <source>
        <dbReference type="ARBA" id="ARBA00005854"/>
    </source>
</evidence>
<evidence type="ECO:0000259" key="6">
    <source>
        <dbReference type="Pfam" id="PF02826"/>
    </source>
</evidence>
<dbReference type="InterPro" id="IPR050223">
    <property type="entry name" value="D-isomer_2-hydroxyacid_DH"/>
</dbReference>
<evidence type="ECO:0000313" key="8">
    <source>
        <dbReference type="Proteomes" id="UP001172673"/>
    </source>
</evidence>
<evidence type="ECO:0000256" key="2">
    <source>
        <dbReference type="ARBA" id="ARBA00023002"/>
    </source>
</evidence>
<dbReference type="PROSITE" id="PS00671">
    <property type="entry name" value="D_2_HYDROXYACID_DH_3"/>
    <property type="match status" value="1"/>
</dbReference>
<keyword evidence="2 4" id="KW-0560">Oxidoreductase</keyword>
<dbReference type="SUPFAM" id="SSF52283">
    <property type="entry name" value="Formate/glycerate dehydrogenase catalytic domain-like"/>
    <property type="match status" value="1"/>
</dbReference>
<evidence type="ECO:0008006" key="9">
    <source>
        <dbReference type="Google" id="ProtNLM"/>
    </source>
</evidence>
<dbReference type="GO" id="GO:0005829">
    <property type="term" value="C:cytosol"/>
    <property type="evidence" value="ECO:0007669"/>
    <property type="project" value="TreeGrafter"/>
</dbReference>
<dbReference type="GO" id="GO:0051287">
    <property type="term" value="F:NAD binding"/>
    <property type="evidence" value="ECO:0007669"/>
    <property type="project" value="InterPro"/>
</dbReference>
<evidence type="ECO:0000259" key="5">
    <source>
        <dbReference type="Pfam" id="PF00389"/>
    </source>
</evidence>
<dbReference type="Pfam" id="PF02826">
    <property type="entry name" value="2-Hacid_dh_C"/>
    <property type="match status" value="1"/>
</dbReference>
<dbReference type="CDD" id="cd12168">
    <property type="entry name" value="Mand_dh_like"/>
    <property type="match status" value="1"/>
</dbReference>
<dbReference type="Gene3D" id="3.40.50.720">
    <property type="entry name" value="NAD(P)-binding Rossmann-like Domain"/>
    <property type="match status" value="2"/>
</dbReference>
<name>A0AA38XP31_9EURO</name>
<dbReference type="InterPro" id="IPR006139">
    <property type="entry name" value="D-isomer_2_OHA_DH_cat_dom"/>
</dbReference>
<accession>A0AA38XP31</accession>
<organism evidence="7 8">
    <name type="scientific">Cladophialophora chaetospira</name>
    <dbReference type="NCBI Taxonomy" id="386627"/>
    <lineage>
        <taxon>Eukaryota</taxon>
        <taxon>Fungi</taxon>
        <taxon>Dikarya</taxon>
        <taxon>Ascomycota</taxon>
        <taxon>Pezizomycotina</taxon>
        <taxon>Eurotiomycetes</taxon>
        <taxon>Chaetothyriomycetidae</taxon>
        <taxon>Chaetothyriales</taxon>
        <taxon>Herpotrichiellaceae</taxon>
        <taxon>Cladophialophora</taxon>
    </lineage>
</organism>
<sequence length="335" mass="36385">MTKPTVLLIGGLAHTNKEWEQLGSKYNLKEFRKGTRQQFISNCTSGQYDGVVALYRSNTSLSETGLFDEELVSVLPKSLKYICHNGAGYDNIDVDVCTRKGLKISSTPIAVDDATADIGLFLMLGALRLAWVPLVAIREGKWKGKAELGHDPKGKTLGILGMGGIGRATAHRARAFGMKIAYHNRSRLPKELEGDATYLSFDELLAQSDVLSLNLALNSKTRHIISAPEFAKMKDGVVIVNTARGALINEKDLVAALDSGKVASAGLDVFEDEPKVEEGLLKNDKVFIVPHLGTSTYETQKDMELLVLQNLQNGVDKGALLTPIAEQKGKLNGHL</sequence>
<proteinExistence type="inferred from homology"/>
<dbReference type="InterPro" id="IPR029753">
    <property type="entry name" value="D-isomer_DH_CS"/>
</dbReference>
<dbReference type="PANTHER" id="PTHR10996">
    <property type="entry name" value="2-HYDROXYACID DEHYDROGENASE-RELATED"/>
    <property type="match status" value="1"/>
</dbReference>
<comment type="caution">
    <text evidence="7">The sequence shown here is derived from an EMBL/GenBank/DDBJ whole genome shotgun (WGS) entry which is preliminary data.</text>
</comment>
<dbReference type="AlphaFoldDB" id="A0AA38XP31"/>
<feature type="domain" description="D-isomer specific 2-hydroxyacid dehydrogenase NAD-binding" evidence="6">
    <location>
        <begin position="122"/>
        <end position="293"/>
    </location>
</feature>
<gene>
    <name evidence="7" type="ORF">H2200_000596</name>
</gene>
<protein>
    <recommendedName>
        <fullName evidence="9">2-hydroxyacid dehydrogenase UNK4.10</fullName>
    </recommendedName>
</protein>
<dbReference type="InterPro" id="IPR036291">
    <property type="entry name" value="NAD(P)-bd_dom_sf"/>
</dbReference>
<dbReference type="PANTHER" id="PTHR10996:SF257">
    <property type="entry name" value="GLYOXYLATE REDUCTASE 1"/>
    <property type="match status" value="1"/>
</dbReference>
<feature type="domain" description="D-isomer specific 2-hydroxyacid dehydrogenase catalytic" evidence="5">
    <location>
        <begin position="66"/>
        <end position="322"/>
    </location>
</feature>
<dbReference type="GO" id="GO:0016618">
    <property type="term" value="F:hydroxypyruvate reductase [NAD(P)H] activity"/>
    <property type="evidence" value="ECO:0007669"/>
    <property type="project" value="TreeGrafter"/>
</dbReference>
<dbReference type="GO" id="GO:0030267">
    <property type="term" value="F:glyoxylate reductase (NADPH) activity"/>
    <property type="evidence" value="ECO:0007669"/>
    <property type="project" value="TreeGrafter"/>
</dbReference>
<comment type="similarity">
    <text evidence="1 4">Belongs to the D-isomer specific 2-hydroxyacid dehydrogenase family.</text>
</comment>